<evidence type="ECO:0000256" key="3">
    <source>
        <dbReference type="ARBA" id="ARBA00022827"/>
    </source>
</evidence>
<dbReference type="PANTHER" id="PTHR47178:SF3">
    <property type="entry name" value="FAD-BINDING DOMAIN-CONTAINING PROTEIN"/>
    <property type="match status" value="1"/>
</dbReference>
<dbReference type="InterPro" id="IPR036188">
    <property type="entry name" value="FAD/NAD-bd_sf"/>
</dbReference>
<dbReference type="GO" id="GO:0004497">
    <property type="term" value="F:monooxygenase activity"/>
    <property type="evidence" value="ECO:0007669"/>
    <property type="project" value="UniProtKB-KW"/>
</dbReference>
<keyword evidence="5" id="KW-0503">Monooxygenase</keyword>
<dbReference type="AlphaFoldDB" id="A0A0D1XTP0"/>
<dbReference type="STRING" id="253628.A0A0D1XTP0"/>
<dbReference type="EMBL" id="KN847536">
    <property type="protein sequence ID" value="KIW06116.1"/>
    <property type="molecule type" value="Genomic_DNA"/>
</dbReference>
<comment type="cofactor">
    <cofactor evidence="1">
        <name>FAD</name>
        <dbReference type="ChEBI" id="CHEBI:57692"/>
    </cofactor>
</comment>
<keyword evidence="7" id="KW-1185">Reference proteome</keyword>
<organism evidence="6 7">
    <name type="scientific">Verruconis gallopava</name>
    <dbReference type="NCBI Taxonomy" id="253628"/>
    <lineage>
        <taxon>Eukaryota</taxon>
        <taxon>Fungi</taxon>
        <taxon>Dikarya</taxon>
        <taxon>Ascomycota</taxon>
        <taxon>Pezizomycotina</taxon>
        <taxon>Dothideomycetes</taxon>
        <taxon>Pleosporomycetidae</taxon>
        <taxon>Venturiales</taxon>
        <taxon>Sympoventuriaceae</taxon>
        <taxon>Verruconis</taxon>
    </lineage>
</organism>
<keyword evidence="2" id="KW-0285">Flavoprotein</keyword>
<dbReference type="PANTHER" id="PTHR47178">
    <property type="entry name" value="MONOOXYGENASE, FAD-BINDING"/>
    <property type="match status" value="1"/>
</dbReference>
<dbReference type="InParanoid" id="A0A0D1XTP0"/>
<gene>
    <name evidence="6" type="ORF">PV09_03283</name>
</gene>
<evidence type="ECO:0000256" key="4">
    <source>
        <dbReference type="ARBA" id="ARBA00023002"/>
    </source>
</evidence>
<dbReference type="HOGENOM" id="CLU_1604022_0_0_1"/>
<accession>A0A0D1XTP0</accession>
<dbReference type="VEuPathDB" id="FungiDB:PV09_03283"/>
<evidence type="ECO:0000313" key="6">
    <source>
        <dbReference type="EMBL" id="KIW06116.1"/>
    </source>
</evidence>
<reference evidence="6 7" key="1">
    <citation type="submission" date="2015-01" db="EMBL/GenBank/DDBJ databases">
        <title>The Genome Sequence of Ochroconis gallopava CBS43764.</title>
        <authorList>
            <consortium name="The Broad Institute Genomics Platform"/>
            <person name="Cuomo C."/>
            <person name="de Hoog S."/>
            <person name="Gorbushina A."/>
            <person name="Stielow B."/>
            <person name="Teixiera M."/>
            <person name="Abouelleil A."/>
            <person name="Chapman S.B."/>
            <person name="Priest M."/>
            <person name="Young S.K."/>
            <person name="Wortman J."/>
            <person name="Nusbaum C."/>
            <person name="Birren B."/>
        </authorList>
    </citation>
    <scope>NUCLEOTIDE SEQUENCE [LARGE SCALE GENOMIC DNA]</scope>
    <source>
        <strain evidence="6 7">CBS 43764</strain>
    </source>
</reference>
<evidence type="ECO:0000256" key="1">
    <source>
        <dbReference type="ARBA" id="ARBA00001974"/>
    </source>
</evidence>
<evidence type="ECO:0000313" key="7">
    <source>
        <dbReference type="Proteomes" id="UP000053259"/>
    </source>
</evidence>
<dbReference type="Proteomes" id="UP000053259">
    <property type="component" value="Unassembled WGS sequence"/>
</dbReference>
<name>A0A0D1XTP0_9PEZI</name>
<keyword evidence="4" id="KW-0560">Oxidoreductase</keyword>
<proteinExistence type="predicted"/>
<evidence type="ECO:0000256" key="2">
    <source>
        <dbReference type="ARBA" id="ARBA00022630"/>
    </source>
</evidence>
<dbReference type="RefSeq" id="XP_016215985.1">
    <property type="nucleotide sequence ID" value="XM_016356462.1"/>
</dbReference>
<sequence length="166" mass="17593">MAGPRKISSRLTVSRVRHDPQLSQGLGIPYGKWRHASFDIGNSVTAQFADGSTVAGSMLIGCEGAREETRECVAGSEAAKGFESDYTMMNAGSRLPAPTALALRGENPMVSRAIPSQAFKQGDVVQVDSGWSLGSRADLKRNNRDGRITLAGGAAHSTVPQPKPRI</sequence>
<dbReference type="GeneID" id="27311256"/>
<dbReference type="SUPFAM" id="SSF51905">
    <property type="entry name" value="FAD/NAD(P)-binding domain"/>
    <property type="match status" value="1"/>
</dbReference>
<keyword evidence="3" id="KW-0274">FAD</keyword>
<protein>
    <submittedName>
        <fullName evidence="6">Uncharacterized protein</fullName>
    </submittedName>
</protein>
<dbReference type="Gene3D" id="3.50.50.60">
    <property type="entry name" value="FAD/NAD(P)-binding domain"/>
    <property type="match status" value="1"/>
</dbReference>
<dbReference type="OrthoDB" id="47494at2759"/>
<evidence type="ECO:0000256" key="5">
    <source>
        <dbReference type="ARBA" id="ARBA00023033"/>
    </source>
</evidence>